<evidence type="ECO:0000313" key="3">
    <source>
        <dbReference type="Proteomes" id="UP001275084"/>
    </source>
</evidence>
<evidence type="ECO:0000256" key="1">
    <source>
        <dbReference type="SAM" id="MobiDB-lite"/>
    </source>
</evidence>
<gene>
    <name evidence="2" type="ORF">B0T25DRAFT_20833</name>
</gene>
<reference evidence="2" key="2">
    <citation type="submission" date="2023-06" db="EMBL/GenBank/DDBJ databases">
        <authorList>
            <consortium name="Lawrence Berkeley National Laboratory"/>
            <person name="Haridas S."/>
            <person name="Hensen N."/>
            <person name="Bonometti L."/>
            <person name="Westerberg I."/>
            <person name="Brannstrom I.O."/>
            <person name="Guillou S."/>
            <person name="Cros-Aarteil S."/>
            <person name="Calhoun S."/>
            <person name="Kuo A."/>
            <person name="Mondo S."/>
            <person name="Pangilinan J."/>
            <person name="Riley R."/>
            <person name="Labutti K."/>
            <person name="Andreopoulos B."/>
            <person name="Lipzen A."/>
            <person name="Chen C."/>
            <person name="Yanf M."/>
            <person name="Daum C."/>
            <person name="Ng V."/>
            <person name="Clum A."/>
            <person name="Steindorff A."/>
            <person name="Ohm R."/>
            <person name="Martin F."/>
            <person name="Silar P."/>
            <person name="Natvig D."/>
            <person name="Lalanne C."/>
            <person name="Gautier V."/>
            <person name="Ament-Velasquez S.L."/>
            <person name="Kruys A."/>
            <person name="Hutchinson M.I."/>
            <person name="Powell A.J."/>
            <person name="Barry K."/>
            <person name="Miller A.N."/>
            <person name="Grigoriev I.V."/>
            <person name="Debuchy R."/>
            <person name="Gladieux P."/>
            <person name="Thoren M.H."/>
            <person name="Johannesson H."/>
        </authorList>
    </citation>
    <scope>NUCLEOTIDE SEQUENCE</scope>
    <source>
        <strain evidence="2">CBS 955.72</strain>
    </source>
</reference>
<dbReference type="Proteomes" id="UP001275084">
    <property type="component" value="Unassembled WGS sequence"/>
</dbReference>
<sequence>MTGKRLSDFHRQILSKLLQIQKLTNHEIAFVLGCDERTIRRRRYEFAATGNLAKGRDVSKNAEKLKPQYLEKLLEWLNDNEDALLEDMQSFLKKQFGLEISIPTISRQLKSSTGTHRRNGRARRIKIRELRQAEGRPIDLELRGESEGDNPPQQQDPVQDPVQAYEQHEQARFTFHPADGAGAEQVT</sequence>
<accession>A0AAJ0MJK0</accession>
<reference evidence="2" key="1">
    <citation type="journal article" date="2023" name="Mol. Phylogenet. Evol.">
        <title>Genome-scale phylogeny and comparative genomics of the fungal order Sordariales.</title>
        <authorList>
            <person name="Hensen N."/>
            <person name="Bonometti L."/>
            <person name="Westerberg I."/>
            <person name="Brannstrom I.O."/>
            <person name="Guillou S."/>
            <person name="Cros-Aarteil S."/>
            <person name="Calhoun S."/>
            <person name="Haridas S."/>
            <person name="Kuo A."/>
            <person name="Mondo S."/>
            <person name="Pangilinan J."/>
            <person name="Riley R."/>
            <person name="LaButti K."/>
            <person name="Andreopoulos B."/>
            <person name="Lipzen A."/>
            <person name="Chen C."/>
            <person name="Yan M."/>
            <person name="Daum C."/>
            <person name="Ng V."/>
            <person name="Clum A."/>
            <person name="Steindorff A."/>
            <person name="Ohm R.A."/>
            <person name="Martin F."/>
            <person name="Silar P."/>
            <person name="Natvig D.O."/>
            <person name="Lalanne C."/>
            <person name="Gautier V."/>
            <person name="Ament-Velasquez S.L."/>
            <person name="Kruys A."/>
            <person name="Hutchinson M.I."/>
            <person name="Powell A.J."/>
            <person name="Barry K."/>
            <person name="Miller A.N."/>
            <person name="Grigoriev I.V."/>
            <person name="Debuchy R."/>
            <person name="Gladieux P."/>
            <person name="Hiltunen Thoren M."/>
            <person name="Johannesson H."/>
        </authorList>
    </citation>
    <scope>NUCLEOTIDE SEQUENCE</scope>
    <source>
        <strain evidence="2">CBS 955.72</strain>
    </source>
</reference>
<comment type="caution">
    <text evidence="2">The sequence shown here is derived from an EMBL/GenBank/DDBJ whole genome shotgun (WGS) entry which is preliminary data.</text>
</comment>
<dbReference type="AlphaFoldDB" id="A0AAJ0MJK0"/>
<feature type="region of interest" description="Disordered" evidence="1">
    <location>
        <begin position="136"/>
        <end position="187"/>
    </location>
</feature>
<feature type="compositionally biased region" description="Low complexity" evidence="1">
    <location>
        <begin position="151"/>
        <end position="163"/>
    </location>
</feature>
<evidence type="ECO:0000313" key="2">
    <source>
        <dbReference type="EMBL" id="KAK3362869.1"/>
    </source>
</evidence>
<proteinExistence type="predicted"/>
<keyword evidence="3" id="KW-1185">Reference proteome</keyword>
<protein>
    <submittedName>
        <fullName evidence="2">Uncharacterized protein</fullName>
    </submittedName>
</protein>
<feature type="compositionally biased region" description="Basic and acidic residues" evidence="1">
    <location>
        <begin position="136"/>
        <end position="146"/>
    </location>
</feature>
<dbReference type="EMBL" id="JAUIQD010000001">
    <property type="protein sequence ID" value="KAK3362869.1"/>
    <property type="molecule type" value="Genomic_DNA"/>
</dbReference>
<name>A0AAJ0MJK0_9PEZI</name>
<organism evidence="2 3">
    <name type="scientific">Lasiosphaeria hispida</name>
    <dbReference type="NCBI Taxonomy" id="260671"/>
    <lineage>
        <taxon>Eukaryota</taxon>
        <taxon>Fungi</taxon>
        <taxon>Dikarya</taxon>
        <taxon>Ascomycota</taxon>
        <taxon>Pezizomycotina</taxon>
        <taxon>Sordariomycetes</taxon>
        <taxon>Sordariomycetidae</taxon>
        <taxon>Sordariales</taxon>
        <taxon>Lasiosphaeriaceae</taxon>
        <taxon>Lasiosphaeria</taxon>
    </lineage>
</organism>
<dbReference type="InterPro" id="IPR009057">
    <property type="entry name" value="Homeodomain-like_sf"/>
</dbReference>
<dbReference type="SUPFAM" id="SSF46689">
    <property type="entry name" value="Homeodomain-like"/>
    <property type="match status" value="1"/>
</dbReference>